<accession>A0A3D9FDJ4</accession>
<evidence type="ECO:0000313" key="2">
    <source>
        <dbReference type="EMBL" id="RED15894.1"/>
    </source>
</evidence>
<dbReference type="EMBL" id="QRDP01000004">
    <property type="protein sequence ID" value="RED15894.1"/>
    <property type="molecule type" value="Genomic_DNA"/>
</dbReference>
<feature type="transmembrane region" description="Helical" evidence="1">
    <location>
        <begin position="190"/>
        <end position="212"/>
    </location>
</feature>
<proteinExistence type="predicted"/>
<feature type="transmembrane region" description="Helical" evidence="1">
    <location>
        <begin position="88"/>
        <end position="108"/>
    </location>
</feature>
<evidence type="ECO:0000313" key="3">
    <source>
        <dbReference type="Proteomes" id="UP000256310"/>
    </source>
</evidence>
<evidence type="ECO:0000256" key="1">
    <source>
        <dbReference type="SAM" id="Phobius"/>
    </source>
</evidence>
<organism evidence="2 3">
    <name type="scientific">Parasphingopyxis lamellibrachiae</name>
    <dbReference type="NCBI Taxonomy" id="680125"/>
    <lineage>
        <taxon>Bacteria</taxon>
        <taxon>Pseudomonadati</taxon>
        <taxon>Pseudomonadota</taxon>
        <taxon>Alphaproteobacteria</taxon>
        <taxon>Sphingomonadales</taxon>
        <taxon>Sphingomonadaceae</taxon>
        <taxon>Parasphingopyxis</taxon>
    </lineage>
</organism>
<name>A0A3D9FDJ4_9SPHN</name>
<sequence length="217" mass="21962">MNSTIRQAGTLIAAALIISIITQIFYMVTLGGPQPSDPAVGITNADVVAYFTDRWSEVATVWTIELAAFAVIAVAALTALTRGAAAPVAWAALFLAATFNILQVGIGLSMFRPAALAGEALAPVFLTVVAGAFLFYFFAKALIALAGIGLGIVLLSSASTAAKVAGILSIAVGLIAAALNIYAIPQGMGFVFPAGAAGTAAALTTGIAAWMATRRTE</sequence>
<dbReference type="AlphaFoldDB" id="A0A3D9FDJ4"/>
<keyword evidence="1" id="KW-1133">Transmembrane helix</keyword>
<feature type="transmembrane region" description="Helical" evidence="1">
    <location>
        <begin position="7"/>
        <end position="28"/>
    </location>
</feature>
<keyword evidence="1" id="KW-0812">Transmembrane</keyword>
<feature type="transmembrane region" description="Helical" evidence="1">
    <location>
        <begin position="59"/>
        <end position="81"/>
    </location>
</feature>
<keyword evidence="3" id="KW-1185">Reference proteome</keyword>
<dbReference type="Proteomes" id="UP000256310">
    <property type="component" value="Unassembled WGS sequence"/>
</dbReference>
<feature type="transmembrane region" description="Helical" evidence="1">
    <location>
        <begin position="165"/>
        <end position="184"/>
    </location>
</feature>
<gene>
    <name evidence="2" type="ORF">DFR46_0902</name>
</gene>
<feature type="transmembrane region" description="Helical" evidence="1">
    <location>
        <begin position="120"/>
        <end position="153"/>
    </location>
</feature>
<dbReference type="RefSeq" id="WP_116235360.1">
    <property type="nucleotide sequence ID" value="NZ_QRDP01000004.1"/>
</dbReference>
<dbReference type="OrthoDB" id="6383392at2"/>
<reference evidence="2 3" key="1">
    <citation type="submission" date="2018-07" db="EMBL/GenBank/DDBJ databases">
        <title>Genomic Encyclopedia of Type Strains, Phase IV (KMG-IV): sequencing the most valuable type-strain genomes for metagenomic binning, comparative biology and taxonomic classification.</title>
        <authorList>
            <person name="Goeker M."/>
        </authorList>
    </citation>
    <scope>NUCLEOTIDE SEQUENCE [LARGE SCALE GENOMIC DNA]</scope>
    <source>
        <strain evidence="2 3">DSM 26725</strain>
    </source>
</reference>
<comment type="caution">
    <text evidence="2">The sequence shown here is derived from an EMBL/GenBank/DDBJ whole genome shotgun (WGS) entry which is preliminary data.</text>
</comment>
<protein>
    <submittedName>
        <fullName evidence="2">Uncharacterized protein</fullName>
    </submittedName>
</protein>
<keyword evidence="1" id="KW-0472">Membrane</keyword>